<dbReference type="PANTHER" id="PTHR28651:SF1">
    <property type="entry name" value="TRANSMEMBRANE PROTEIN 232"/>
    <property type="match status" value="1"/>
</dbReference>
<dbReference type="PANTHER" id="PTHR28651">
    <property type="entry name" value="TRANSMEMBRANE PROTEIN 232"/>
    <property type="match status" value="1"/>
</dbReference>
<protein>
    <submittedName>
        <fullName evidence="3">Transmembrane protein 232-like isoform X1</fullName>
    </submittedName>
</protein>
<feature type="compositionally biased region" description="Basic and acidic residues" evidence="1">
    <location>
        <begin position="613"/>
        <end position="653"/>
    </location>
</feature>
<feature type="region of interest" description="Disordered" evidence="1">
    <location>
        <begin position="247"/>
        <end position="337"/>
    </location>
</feature>
<gene>
    <name evidence="3" type="primary">LOC110979363</name>
</gene>
<proteinExistence type="predicted"/>
<feature type="compositionally biased region" description="Polar residues" evidence="1">
    <location>
        <begin position="523"/>
        <end position="556"/>
    </location>
</feature>
<dbReference type="AlphaFoldDB" id="A0A8B7YC20"/>
<sequence>MPITRVPIVHKFGIISQSQREELQERLLQQSYLQSVKTQRIPPTTRNPLELSESFVQQFNGTTSLDEKEKLEAIAHKMLNRTKRRAGILEGGKGKNVDLPKAWTDLSMLAQCRGKIQEECLDLLIVSLNQAPLVTIHIPSLFYLAETTLYWLRTDAMDQPFLRIGEIKLLKMGQGVFLRLYYHHMAGHLKGYREYKNRLITYLAALAIGVRECEEAYSPYPGAHLCLRFISEVGRLVVEDVLNEDPAVPGAAPQTATQARPKSADGGARTASRPEPNSVSEFDNISGRHPDQILEEDEDDLPSPTPTPKLERSLPDTPLPSGMGSIVKPRTQTGQSSIHDLSPTLWHSLDVWRCVVHLSGGFREAVRALSMCGSTLATEHWVDALCALRVIAETARSDLKVLKTLQNLARGVLPSTTPLPPSPLIPSEDVELQDNKEEETGEKVEEGELESIVSGLSQTSLMSDLHLADHGRAGGLAKKLAPESDFVADGKHLSDLSGGSLLKSARNTSTCVLMDTPKQAELLTSPSSLGQKASSRGGSTPSTALNVSSARESLNSAGDLPLPSGLDDPSGSIEDSDLDPGDDSEVEANDVDVTRPQVSMPLETGQGLPEIGVKLRREVSFDVEPTDRDGDLEGDLPKKSSLRDGSGRSEGTRKSNSAKSVTIDPVPDTQYFSEASGSTSNKQAAQTTAVAGLKNKHPLETQGLAGWPWEVSFAYAELMSHLCLHGSTAEIQRTALVGSKKKGYGPYMHKKQAGSGSSQAPADEEQHCLSSAGLLDLAEYQGKIDGDETDESSQWGWRIRYSAILGLVKVTRCTSAEKLQEGMRTVAWNALMRCHSMERDHRVLEAFRVGQVEAHIETQMQKALITRSFNSRLAGGLAAAYLPPLAPPVEVSKKSPRRQVEMPKPKQPVRTGPNRLSLKQELLLATALDEQPVDFKTRTDLDLKRIVEDQWRKELQQQLEEEEKAKEKALQEDQETEESRQKERSDAKARKLNKGGAVSPPRPKTPSVVSC</sequence>
<reference evidence="3" key="1">
    <citation type="submission" date="2025-08" db="UniProtKB">
        <authorList>
            <consortium name="RefSeq"/>
        </authorList>
    </citation>
    <scope>IDENTIFICATION</scope>
</reference>
<keyword evidence="2" id="KW-1185">Reference proteome</keyword>
<feature type="compositionally biased region" description="Basic and acidic residues" evidence="1">
    <location>
        <begin position="963"/>
        <end position="989"/>
    </location>
</feature>
<dbReference type="Proteomes" id="UP000694845">
    <property type="component" value="Unplaced"/>
</dbReference>
<feature type="region of interest" description="Disordered" evidence="1">
    <location>
        <begin position="523"/>
        <end position="683"/>
    </location>
</feature>
<feature type="region of interest" description="Disordered" evidence="1">
    <location>
        <begin position="413"/>
        <end position="445"/>
    </location>
</feature>
<dbReference type="RefSeq" id="XP_022090788.1">
    <property type="nucleotide sequence ID" value="XM_022235096.1"/>
</dbReference>
<feature type="compositionally biased region" description="Polar residues" evidence="1">
    <location>
        <begin position="670"/>
        <end position="683"/>
    </location>
</feature>
<feature type="compositionally biased region" description="Acidic residues" evidence="1">
    <location>
        <begin position="428"/>
        <end position="440"/>
    </location>
</feature>
<dbReference type="KEGG" id="aplc:110979363"/>
<feature type="compositionally biased region" description="Acidic residues" evidence="1">
    <location>
        <begin position="574"/>
        <end position="590"/>
    </location>
</feature>
<feature type="region of interest" description="Disordered" evidence="1">
    <location>
        <begin position="887"/>
        <end position="915"/>
    </location>
</feature>
<feature type="region of interest" description="Disordered" evidence="1">
    <location>
        <begin position="958"/>
        <end position="1011"/>
    </location>
</feature>
<name>A0A8B7YC20_ACAPL</name>
<dbReference type="Pfam" id="PF15877">
    <property type="entry name" value="TMEM232"/>
    <property type="match status" value="3"/>
</dbReference>
<evidence type="ECO:0000313" key="3">
    <source>
        <dbReference type="RefSeq" id="XP_022090788.1"/>
    </source>
</evidence>
<evidence type="ECO:0000313" key="2">
    <source>
        <dbReference type="Proteomes" id="UP000694845"/>
    </source>
</evidence>
<evidence type="ECO:0000256" key="1">
    <source>
        <dbReference type="SAM" id="MobiDB-lite"/>
    </source>
</evidence>
<dbReference type="GeneID" id="110979363"/>
<dbReference type="OrthoDB" id="10016194at2759"/>
<accession>A0A8B7YC20</accession>
<organism evidence="2 3">
    <name type="scientific">Acanthaster planci</name>
    <name type="common">Crown-of-thorns starfish</name>
    <dbReference type="NCBI Taxonomy" id="133434"/>
    <lineage>
        <taxon>Eukaryota</taxon>
        <taxon>Metazoa</taxon>
        <taxon>Echinodermata</taxon>
        <taxon>Eleutherozoa</taxon>
        <taxon>Asterozoa</taxon>
        <taxon>Asteroidea</taxon>
        <taxon>Valvatacea</taxon>
        <taxon>Valvatida</taxon>
        <taxon>Acanthasteridae</taxon>
        <taxon>Acanthaster</taxon>
    </lineage>
</organism>
<dbReference type="InterPro" id="IPR031747">
    <property type="entry name" value="TMEM232"/>
</dbReference>